<keyword evidence="4 10" id="KW-0547">Nucleotide-binding</keyword>
<dbReference type="GO" id="GO:0046872">
    <property type="term" value="F:metal ion binding"/>
    <property type="evidence" value="ECO:0007669"/>
    <property type="project" value="UniProtKB-KW"/>
</dbReference>
<dbReference type="GO" id="GO:0036222">
    <property type="term" value="F:XTP diphosphatase activity"/>
    <property type="evidence" value="ECO:0007669"/>
    <property type="project" value="UniProtKB-UniRule"/>
</dbReference>
<dbReference type="GO" id="GO:0036220">
    <property type="term" value="F:ITP diphosphatase activity"/>
    <property type="evidence" value="ECO:0007669"/>
    <property type="project" value="UniProtKB-UniRule"/>
</dbReference>
<dbReference type="NCBIfam" id="TIGR00042">
    <property type="entry name" value="RdgB/HAM1 family non-canonical purine NTP pyrophosphatase"/>
    <property type="match status" value="1"/>
</dbReference>
<dbReference type="HAMAP" id="MF_01405">
    <property type="entry name" value="Non_canon_purine_NTPase"/>
    <property type="match status" value="1"/>
</dbReference>
<comment type="subunit">
    <text evidence="2 10">Homodimer.</text>
</comment>
<keyword evidence="7 10" id="KW-0546">Nucleotide metabolism</keyword>
<evidence type="ECO:0000256" key="1">
    <source>
        <dbReference type="ARBA" id="ARBA00008023"/>
    </source>
</evidence>
<keyword evidence="5 10" id="KW-0378">Hydrolase</keyword>
<dbReference type="NCBIfam" id="NF011397">
    <property type="entry name" value="PRK14822.1"/>
    <property type="match status" value="1"/>
</dbReference>
<dbReference type="EMBL" id="QFFZ01000023">
    <property type="protein sequence ID" value="TEB10614.1"/>
    <property type="molecule type" value="Genomic_DNA"/>
</dbReference>
<dbReference type="PANTHER" id="PTHR11067:SF9">
    <property type="entry name" value="INOSINE TRIPHOSPHATE PYROPHOSPHATASE"/>
    <property type="match status" value="1"/>
</dbReference>
<reference evidence="12 13" key="1">
    <citation type="journal article" date="2018" name="Environ. Microbiol.">
        <title>Novel energy conservation strategies and behaviour of Pelotomaculum schinkii driving syntrophic propionate catabolism.</title>
        <authorList>
            <person name="Hidalgo-Ahumada C.A.P."/>
            <person name="Nobu M.K."/>
            <person name="Narihiro T."/>
            <person name="Tamaki H."/>
            <person name="Liu W.T."/>
            <person name="Kamagata Y."/>
            <person name="Stams A.J.M."/>
            <person name="Imachi H."/>
            <person name="Sousa D.Z."/>
        </authorList>
    </citation>
    <scope>NUCLEOTIDE SEQUENCE [LARGE SCALE GENOMIC DNA]</scope>
    <source>
        <strain evidence="12 13">MGP</strain>
    </source>
</reference>
<comment type="caution">
    <text evidence="12">The sequence shown here is derived from an EMBL/GenBank/DDBJ whole genome shotgun (WGS) entry which is preliminary data.</text>
</comment>
<name>A0A4Y7RNP6_9FIRM</name>
<dbReference type="InterPro" id="IPR029001">
    <property type="entry name" value="ITPase-like_fam"/>
</dbReference>
<dbReference type="Proteomes" id="UP000297597">
    <property type="component" value="Unassembled WGS sequence"/>
</dbReference>
<evidence type="ECO:0000256" key="10">
    <source>
        <dbReference type="HAMAP-Rule" id="MF_01405"/>
    </source>
</evidence>
<comment type="catalytic activity">
    <reaction evidence="9 10">
        <text>XTP + H2O = XMP + diphosphate + H(+)</text>
        <dbReference type="Rhea" id="RHEA:28610"/>
        <dbReference type="ChEBI" id="CHEBI:15377"/>
        <dbReference type="ChEBI" id="CHEBI:15378"/>
        <dbReference type="ChEBI" id="CHEBI:33019"/>
        <dbReference type="ChEBI" id="CHEBI:57464"/>
        <dbReference type="ChEBI" id="CHEBI:61314"/>
        <dbReference type="EC" id="3.6.1.66"/>
    </reaction>
</comment>
<evidence type="ECO:0000256" key="6">
    <source>
        <dbReference type="ARBA" id="ARBA00022842"/>
    </source>
</evidence>
<dbReference type="FunFam" id="3.90.950.10:FF:000001">
    <property type="entry name" value="dITP/XTP pyrophosphatase"/>
    <property type="match status" value="1"/>
</dbReference>
<dbReference type="AlphaFoldDB" id="A0A4Y7RNP6"/>
<evidence type="ECO:0000256" key="5">
    <source>
        <dbReference type="ARBA" id="ARBA00022801"/>
    </source>
</evidence>
<gene>
    <name evidence="12" type="ORF">Pmgp_02194</name>
</gene>
<keyword evidence="3 10" id="KW-0479">Metal-binding</keyword>
<comment type="caution">
    <text evidence="10">Lacks conserved residue(s) required for the propagation of feature annotation.</text>
</comment>
<dbReference type="GO" id="GO:0035870">
    <property type="term" value="F:dITP diphosphatase activity"/>
    <property type="evidence" value="ECO:0007669"/>
    <property type="project" value="UniProtKB-UniRule"/>
</dbReference>
<dbReference type="GO" id="GO:0000166">
    <property type="term" value="F:nucleotide binding"/>
    <property type="evidence" value="ECO:0007669"/>
    <property type="project" value="UniProtKB-KW"/>
</dbReference>
<protein>
    <recommendedName>
        <fullName evidence="10">dITP/XTP pyrophosphatase</fullName>
        <ecNumber evidence="10">3.6.1.66</ecNumber>
    </recommendedName>
    <alternativeName>
        <fullName evidence="10">Non-canonical purine NTP pyrophosphatase</fullName>
    </alternativeName>
    <alternativeName>
        <fullName evidence="10">Non-standard purine NTP pyrophosphatase</fullName>
    </alternativeName>
    <alternativeName>
        <fullName evidence="10">Nucleoside-triphosphate diphosphatase</fullName>
    </alternativeName>
    <alternativeName>
        <fullName evidence="10">Nucleoside-triphosphate pyrophosphatase</fullName>
        <shortName evidence="10">NTPase</shortName>
    </alternativeName>
</protein>
<proteinExistence type="inferred from homology"/>
<accession>A0A4Y7RNP6</accession>
<sequence length="204" mass="22571">MKLVLATKNEGKIKEMTELLAGQDIEILSLADFPEIEEIVEDGETFRENAIIKATEVCMQTGLPTLADDSGLEVDCLEGLPGVYSARFAGEERDNSANKKKLLELLEGVPAEERTARFKCIIAVADTDCFVYISEGTCEGLITSEERGDGGFGYDPLFYLPEYDKTFAELDLETKNKISHRGKALAGVLDILSDLKKMMEEEEE</sequence>
<dbReference type="GO" id="GO:0009117">
    <property type="term" value="P:nucleotide metabolic process"/>
    <property type="evidence" value="ECO:0007669"/>
    <property type="project" value="UniProtKB-KW"/>
</dbReference>
<organism evidence="12 13">
    <name type="scientific">Pelotomaculum propionicicum</name>
    <dbReference type="NCBI Taxonomy" id="258475"/>
    <lineage>
        <taxon>Bacteria</taxon>
        <taxon>Bacillati</taxon>
        <taxon>Bacillota</taxon>
        <taxon>Clostridia</taxon>
        <taxon>Eubacteriales</taxon>
        <taxon>Desulfotomaculaceae</taxon>
        <taxon>Pelotomaculum</taxon>
    </lineage>
</organism>
<dbReference type="InterPro" id="IPR002637">
    <property type="entry name" value="RdgB/HAM1"/>
</dbReference>
<evidence type="ECO:0000256" key="4">
    <source>
        <dbReference type="ARBA" id="ARBA00022741"/>
    </source>
</evidence>
<dbReference type="OrthoDB" id="9807456at2"/>
<comment type="catalytic activity">
    <reaction evidence="8 10">
        <text>dITP + H2O = dIMP + diphosphate + H(+)</text>
        <dbReference type="Rhea" id="RHEA:28342"/>
        <dbReference type="ChEBI" id="CHEBI:15377"/>
        <dbReference type="ChEBI" id="CHEBI:15378"/>
        <dbReference type="ChEBI" id="CHEBI:33019"/>
        <dbReference type="ChEBI" id="CHEBI:61194"/>
        <dbReference type="ChEBI" id="CHEBI:61382"/>
        <dbReference type="EC" id="3.6.1.66"/>
    </reaction>
</comment>
<dbReference type="GO" id="GO:0017111">
    <property type="term" value="F:ribonucleoside triphosphate phosphatase activity"/>
    <property type="evidence" value="ECO:0007669"/>
    <property type="project" value="InterPro"/>
</dbReference>
<dbReference type="EC" id="3.6.1.66" evidence="10"/>
<keyword evidence="6 10" id="KW-0460">Magnesium</keyword>
<evidence type="ECO:0000256" key="2">
    <source>
        <dbReference type="ARBA" id="ARBA00011738"/>
    </source>
</evidence>
<feature type="binding site" evidence="10">
    <location>
        <position position="70"/>
    </location>
    <ligand>
        <name>substrate</name>
    </ligand>
</feature>
<feature type="binding site" evidence="10">
    <location>
        <position position="175"/>
    </location>
    <ligand>
        <name>substrate</name>
    </ligand>
</feature>
<keyword evidence="13" id="KW-1185">Reference proteome</keyword>
<dbReference type="GO" id="GO:0009146">
    <property type="term" value="P:purine nucleoside triphosphate catabolic process"/>
    <property type="evidence" value="ECO:0007669"/>
    <property type="project" value="UniProtKB-UniRule"/>
</dbReference>
<feature type="binding site" evidence="10">
    <location>
        <begin position="7"/>
        <end position="12"/>
    </location>
    <ligand>
        <name>substrate</name>
    </ligand>
</feature>
<dbReference type="PANTHER" id="PTHR11067">
    <property type="entry name" value="INOSINE TRIPHOSPHATE PYROPHOSPHATASE/HAM1 PROTEIN"/>
    <property type="match status" value="1"/>
</dbReference>
<evidence type="ECO:0000313" key="13">
    <source>
        <dbReference type="Proteomes" id="UP000297597"/>
    </source>
</evidence>
<feature type="binding site" evidence="10">
    <location>
        <begin position="180"/>
        <end position="181"/>
    </location>
    <ligand>
        <name>substrate</name>
    </ligand>
</feature>
<evidence type="ECO:0000256" key="3">
    <source>
        <dbReference type="ARBA" id="ARBA00022723"/>
    </source>
</evidence>
<dbReference type="Pfam" id="PF01725">
    <property type="entry name" value="Ham1p_like"/>
    <property type="match status" value="1"/>
</dbReference>
<comment type="catalytic activity">
    <reaction evidence="10">
        <text>ITP + H2O = IMP + diphosphate + H(+)</text>
        <dbReference type="Rhea" id="RHEA:29399"/>
        <dbReference type="ChEBI" id="CHEBI:15377"/>
        <dbReference type="ChEBI" id="CHEBI:15378"/>
        <dbReference type="ChEBI" id="CHEBI:33019"/>
        <dbReference type="ChEBI" id="CHEBI:58053"/>
        <dbReference type="ChEBI" id="CHEBI:61402"/>
        <dbReference type="EC" id="3.6.1.66"/>
    </reaction>
</comment>
<comment type="similarity">
    <text evidence="1 10 11">Belongs to the HAM1 NTPase family.</text>
</comment>
<evidence type="ECO:0000256" key="7">
    <source>
        <dbReference type="ARBA" id="ARBA00023080"/>
    </source>
</evidence>
<dbReference type="CDD" id="cd00515">
    <property type="entry name" value="HAM1"/>
    <property type="match status" value="1"/>
</dbReference>
<evidence type="ECO:0000256" key="11">
    <source>
        <dbReference type="RuleBase" id="RU003781"/>
    </source>
</evidence>
<comment type="cofactor">
    <cofactor evidence="10">
        <name>Mg(2+)</name>
        <dbReference type="ChEBI" id="CHEBI:18420"/>
    </cofactor>
    <text evidence="10">Binds 1 Mg(2+) ion per subunit.</text>
</comment>
<feature type="active site" description="Proton acceptor" evidence="10">
    <location>
        <position position="69"/>
    </location>
</feature>
<feature type="binding site" evidence="10">
    <location>
        <begin position="152"/>
        <end position="155"/>
    </location>
    <ligand>
        <name>substrate</name>
    </ligand>
</feature>
<dbReference type="GO" id="GO:0005829">
    <property type="term" value="C:cytosol"/>
    <property type="evidence" value="ECO:0007669"/>
    <property type="project" value="TreeGrafter"/>
</dbReference>
<feature type="binding site" evidence="10">
    <location>
        <position position="69"/>
    </location>
    <ligand>
        <name>Mg(2+)</name>
        <dbReference type="ChEBI" id="CHEBI:18420"/>
    </ligand>
</feature>
<evidence type="ECO:0000256" key="9">
    <source>
        <dbReference type="ARBA" id="ARBA00052017"/>
    </source>
</evidence>
<evidence type="ECO:0000313" key="12">
    <source>
        <dbReference type="EMBL" id="TEB10614.1"/>
    </source>
</evidence>
<dbReference type="InterPro" id="IPR020922">
    <property type="entry name" value="dITP/XTP_pyrophosphatase"/>
</dbReference>
<dbReference type="Gene3D" id="3.90.950.10">
    <property type="match status" value="1"/>
</dbReference>
<evidence type="ECO:0000256" key="8">
    <source>
        <dbReference type="ARBA" id="ARBA00051875"/>
    </source>
</evidence>
<comment type="function">
    <text evidence="10">Pyrophosphatase that catalyzes the hydrolysis of nucleoside triphosphates to their monophosphate derivatives, with a high preference for the non-canonical purine nucleotides XTP (xanthosine triphosphate), dITP (deoxyinosine triphosphate) and ITP. Seems to function as a house-cleaning enzyme that removes non-canonical purine nucleotides from the nucleotide pool, thus preventing their incorporation into DNA/RNA and avoiding chromosomal lesions.</text>
</comment>
<dbReference type="SUPFAM" id="SSF52972">
    <property type="entry name" value="ITPase-like"/>
    <property type="match status" value="1"/>
</dbReference>
<dbReference type="RefSeq" id="WP_134214027.1">
    <property type="nucleotide sequence ID" value="NZ_QFFZ01000023.1"/>
</dbReference>